<feature type="transmembrane region" description="Helical" evidence="5">
    <location>
        <begin position="188"/>
        <end position="206"/>
    </location>
</feature>
<evidence type="ECO:0000313" key="7">
    <source>
        <dbReference type="EMBL" id="WWX22056.1"/>
    </source>
</evidence>
<dbReference type="Proteomes" id="UP001385389">
    <property type="component" value="Chromosome"/>
</dbReference>
<feature type="transmembrane region" description="Helical" evidence="5">
    <location>
        <begin position="54"/>
        <end position="73"/>
    </location>
</feature>
<feature type="transmembrane region" description="Helical" evidence="5">
    <location>
        <begin position="110"/>
        <end position="128"/>
    </location>
</feature>
<feature type="transmembrane region" description="Helical" evidence="5">
    <location>
        <begin position="311"/>
        <end position="332"/>
    </location>
</feature>
<evidence type="ECO:0000256" key="2">
    <source>
        <dbReference type="ARBA" id="ARBA00022692"/>
    </source>
</evidence>
<feature type="transmembrane region" description="Helical" evidence="5">
    <location>
        <begin position="416"/>
        <end position="440"/>
    </location>
</feature>
<dbReference type="GO" id="GO:0016874">
    <property type="term" value="F:ligase activity"/>
    <property type="evidence" value="ECO:0007669"/>
    <property type="project" value="UniProtKB-KW"/>
</dbReference>
<comment type="subcellular location">
    <subcellularLocation>
        <location evidence="1">Membrane</location>
        <topology evidence="1">Multi-pass membrane protein</topology>
    </subcellularLocation>
</comment>
<keyword evidence="3 5" id="KW-1133">Transmembrane helix</keyword>
<organism evidence="7 8">
    <name type="scientific">Pseudodesulfovibrio methanolicus</name>
    <dbReference type="NCBI Taxonomy" id="3126690"/>
    <lineage>
        <taxon>Bacteria</taxon>
        <taxon>Pseudomonadati</taxon>
        <taxon>Thermodesulfobacteriota</taxon>
        <taxon>Desulfovibrionia</taxon>
        <taxon>Desulfovibrionales</taxon>
        <taxon>Desulfovibrionaceae</taxon>
    </lineage>
</organism>
<evidence type="ECO:0000313" key="8">
    <source>
        <dbReference type="Proteomes" id="UP001385389"/>
    </source>
</evidence>
<feature type="transmembrane region" description="Helical" evidence="5">
    <location>
        <begin position="281"/>
        <end position="299"/>
    </location>
</feature>
<dbReference type="InterPro" id="IPR051533">
    <property type="entry name" value="WaaL-like"/>
</dbReference>
<reference evidence="7 8" key="1">
    <citation type="submission" date="2024-03" db="EMBL/GenBank/DDBJ databases">
        <title>Phenotype and Genome Characterization of a Sulfate-Reducing Bacterium Pseudodesulfovibrio sp. strain 5S69, isolated from Petroleum Reservoir in Tatarstan (Russia).</title>
        <authorList>
            <person name="Bidzhieva S.K."/>
            <person name="Kadnikov V."/>
            <person name="Tourova T.P."/>
            <person name="Samigullina S.R."/>
            <person name="Sokolova D.S."/>
            <person name="Poltaraus A.B."/>
            <person name="Avtukh A.N."/>
            <person name="Tereshina V.M."/>
            <person name="Mardanov A.V."/>
            <person name="Nazina T.N."/>
        </authorList>
    </citation>
    <scope>NUCLEOTIDE SEQUENCE [LARGE SCALE GENOMIC DNA]</scope>
    <source>
        <strain evidence="7 8">5S69</strain>
    </source>
</reference>
<feature type="transmembrane region" description="Helical" evidence="5">
    <location>
        <begin position="258"/>
        <end position="275"/>
    </location>
</feature>
<feature type="transmembrane region" description="Helical" evidence="5">
    <location>
        <begin position="452"/>
        <end position="470"/>
    </location>
</feature>
<keyword evidence="7" id="KW-0436">Ligase</keyword>
<keyword evidence="8" id="KW-1185">Reference proteome</keyword>
<dbReference type="PANTHER" id="PTHR37422:SF17">
    <property type="entry name" value="O-ANTIGEN LIGASE"/>
    <property type="match status" value="1"/>
</dbReference>
<protein>
    <submittedName>
        <fullName evidence="7">O-antigen ligase family protein</fullName>
    </submittedName>
</protein>
<feature type="transmembrane region" description="Helical" evidence="5">
    <location>
        <begin position="27"/>
        <end position="47"/>
    </location>
</feature>
<name>A0ABZ2IUC2_9BACT</name>
<evidence type="ECO:0000259" key="6">
    <source>
        <dbReference type="Pfam" id="PF04932"/>
    </source>
</evidence>
<evidence type="ECO:0000256" key="3">
    <source>
        <dbReference type="ARBA" id="ARBA00022989"/>
    </source>
</evidence>
<feature type="domain" description="O-antigen ligase-related" evidence="6">
    <location>
        <begin position="266"/>
        <end position="432"/>
    </location>
</feature>
<accession>A0ABZ2IUC2</accession>
<evidence type="ECO:0000256" key="4">
    <source>
        <dbReference type="ARBA" id="ARBA00023136"/>
    </source>
</evidence>
<sequence length="549" mass="62337">MRTFITFVIPLIYLVFSHVTRTYALLSAPVLPAVIGLAVIAGGAYFGYRKQLPLRALFTFLGIAMILAGEHSWSVRNQVFEYGLNGFCLFLLLFHQLRGSKERPLNPIKYSLLAFILLAVSSLLLFPFDSISDQWSISGQLRFFQTIYQSPIDVAIQYSMAACNRLFLFFVFIWLITGMESPRECYKALFRGVVIGLIICVLFSIGDIVRSLFFSESKQAAGRFSSIFLNPGWFAQFVIVALPYLIERMQTPVRWKKWLVFVVLVGAELALIFTLSRASWLAYPIILFCCWLIFYSYDFTERQFYFSRKKLLLVCISFPLTICLSVCLVYGLKSIAPSKRVKNSVDYIEKRLERFSKTERPTIWKAGLTIGGEAPVFGLGYETFREHTKKMFELPQSDLSKAFTPFVLRDTAHNTYIQLFTGLGMAGLGIWLMVMALTLAMLVWDAVRNGEMLSLSAALSIVTFHIYGLFQSMQYISIVLLLGMLAVGYAMTLDREVVGDRLWKTAKGWGMACLIVAVLGAGNYALDHGYASLKQKYQVEEYFTAFSWD</sequence>
<feature type="transmembrane region" description="Helical" evidence="5">
    <location>
        <begin position="506"/>
        <end position="526"/>
    </location>
</feature>
<feature type="transmembrane region" description="Helical" evidence="5">
    <location>
        <begin position="155"/>
        <end position="176"/>
    </location>
</feature>
<feature type="transmembrane region" description="Helical" evidence="5">
    <location>
        <begin position="79"/>
        <end position="98"/>
    </location>
</feature>
<keyword evidence="4 5" id="KW-0472">Membrane</keyword>
<dbReference type="EMBL" id="CP146609">
    <property type="protein sequence ID" value="WWX22056.1"/>
    <property type="molecule type" value="Genomic_DNA"/>
</dbReference>
<keyword evidence="2 5" id="KW-0812">Transmembrane</keyword>
<dbReference type="InterPro" id="IPR007016">
    <property type="entry name" value="O-antigen_ligase-rel_domated"/>
</dbReference>
<dbReference type="RefSeq" id="WP_338667737.1">
    <property type="nucleotide sequence ID" value="NZ_CP146609.1"/>
</dbReference>
<evidence type="ECO:0000256" key="5">
    <source>
        <dbReference type="SAM" id="Phobius"/>
    </source>
</evidence>
<feature type="transmembrane region" description="Helical" evidence="5">
    <location>
        <begin position="476"/>
        <end position="494"/>
    </location>
</feature>
<dbReference type="Pfam" id="PF04932">
    <property type="entry name" value="Wzy_C"/>
    <property type="match status" value="1"/>
</dbReference>
<gene>
    <name evidence="7" type="ORF">V8V93_16625</name>
</gene>
<dbReference type="PANTHER" id="PTHR37422">
    <property type="entry name" value="TEICHURONIC ACID BIOSYNTHESIS PROTEIN TUAE"/>
    <property type="match status" value="1"/>
</dbReference>
<evidence type="ECO:0000256" key="1">
    <source>
        <dbReference type="ARBA" id="ARBA00004141"/>
    </source>
</evidence>
<feature type="transmembrane region" description="Helical" evidence="5">
    <location>
        <begin position="226"/>
        <end position="246"/>
    </location>
</feature>
<proteinExistence type="predicted"/>